<evidence type="ECO:0000313" key="5">
    <source>
        <dbReference type="EMBL" id="RXH85730.1"/>
    </source>
</evidence>
<dbReference type="InterPro" id="IPR011011">
    <property type="entry name" value="Znf_FYVE_PHD"/>
</dbReference>
<dbReference type="InterPro" id="IPR013083">
    <property type="entry name" value="Znf_RING/FYVE/PHD"/>
</dbReference>
<sequence length="122" mass="13670">MAKEGSFVIHLWCHVELSDESEDDFVMPPKLLVLPLNATERGLESWTVDCTCGAKDDDGERMFACDTCGVWQHTRCAGIHSSDEIPAKKAKTPINQPRQLTRVFLSPTQLAEQRQPQMMVPA</sequence>
<dbReference type="InterPro" id="IPR019787">
    <property type="entry name" value="Znf_PHD-finger"/>
</dbReference>
<dbReference type="Proteomes" id="UP000290289">
    <property type="component" value="Chromosome 10"/>
</dbReference>
<evidence type="ECO:0000259" key="4">
    <source>
        <dbReference type="Pfam" id="PF00628"/>
    </source>
</evidence>
<dbReference type="EMBL" id="RDQH01000336">
    <property type="protein sequence ID" value="RXH85730.1"/>
    <property type="molecule type" value="Genomic_DNA"/>
</dbReference>
<keyword evidence="6" id="KW-1185">Reference proteome</keyword>
<dbReference type="AlphaFoldDB" id="A0A498IR41"/>
<dbReference type="PANTHER" id="PTHR46201:SF6">
    <property type="entry name" value="PHD FINGER PLANT-LIKE PROTEIN"/>
    <property type="match status" value="1"/>
</dbReference>
<protein>
    <recommendedName>
        <fullName evidence="4">PHD-type domain-containing protein</fullName>
    </recommendedName>
</protein>
<dbReference type="SUPFAM" id="SSF57903">
    <property type="entry name" value="FYVE/PHD zinc finger"/>
    <property type="match status" value="1"/>
</dbReference>
<organism evidence="5 6">
    <name type="scientific">Malus domestica</name>
    <name type="common">Apple</name>
    <name type="synonym">Pyrus malus</name>
    <dbReference type="NCBI Taxonomy" id="3750"/>
    <lineage>
        <taxon>Eukaryota</taxon>
        <taxon>Viridiplantae</taxon>
        <taxon>Streptophyta</taxon>
        <taxon>Embryophyta</taxon>
        <taxon>Tracheophyta</taxon>
        <taxon>Spermatophyta</taxon>
        <taxon>Magnoliopsida</taxon>
        <taxon>eudicotyledons</taxon>
        <taxon>Gunneridae</taxon>
        <taxon>Pentapetalae</taxon>
        <taxon>rosids</taxon>
        <taxon>fabids</taxon>
        <taxon>Rosales</taxon>
        <taxon>Rosaceae</taxon>
        <taxon>Amygdaloideae</taxon>
        <taxon>Maleae</taxon>
        <taxon>Malus</taxon>
    </lineage>
</organism>
<feature type="domain" description="PHD-type" evidence="4">
    <location>
        <begin position="50"/>
        <end position="84"/>
    </location>
</feature>
<dbReference type="PANTHER" id="PTHR46201">
    <property type="entry name" value="PHD FINGER PROTEIN MALE MEIOCYTE DEATH 1-RELATED"/>
    <property type="match status" value="1"/>
</dbReference>
<dbReference type="STRING" id="3750.A0A498IR41"/>
<accession>A0A498IR41</accession>
<keyword evidence="2" id="KW-0863">Zinc-finger</keyword>
<evidence type="ECO:0000313" key="6">
    <source>
        <dbReference type="Proteomes" id="UP000290289"/>
    </source>
</evidence>
<gene>
    <name evidence="5" type="ORF">DVH24_009551</name>
</gene>
<name>A0A498IR41_MALDO</name>
<evidence type="ECO:0000256" key="2">
    <source>
        <dbReference type="ARBA" id="ARBA00022771"/>
    </source>
</evidence>
<keyword evidence="3" id="KW-0862">Zinc</keyword>
<comment type="caution">
    <text evidence="5">The sequence shown here is derived from an EMBL/GenBank/DDBJ whole genome shotgun (WGS) entry which is preliminary data.</text>
</comment>
<evidence type="ECO:0000256" key="1">
    <source>
        <dbReference type="ARBA" id="ARBA00022723"/>
    </source>
</evidence>
<proteinExistence type="predicted"/>
<reference evidence="5 6" key="1">
    <citation type="submission" date="2018-10" db="EMBL/GenBank/DDBJ databases">
        <title>A high-quality apple genome assembly.</title>
        <authorList>
            <person name="Hu J."/>
        </authorList>
    </citation>
    <scope>NUCLEOTIDE SEQUENCE [LARGE SCALE GENOMIC DNA]</scope>
    <source>
        <strain evidence="6">cv. HFTH1</strain>
        <tissue evidence="5">Young leaf</tissue>
    </source>
</reference>
<dbReference type="Pfam" id="PF00628">
    <property type="entry name" value="PHD"/>
    <property type="match status" value="1"/>
</dbReference>
<keyword evidence="1" id="KW-0479">Metal-binding</keyword>
<evidence type="ECO:0000256" key="3">
    <source>
        <dbReference type="ARBA" id="ARBA00022833"/>
    </source>
</evidence>
<dbReference type="Gene3D" id="3.30.40.10">
    <property type="entry name" value="Zinc/RING finger domain, C3HC4 (zinc finger)"/>
    <property type="match status" value="1"/>
</dbReference>
<dbReference type="GO" id="GO:0008270">
    <property type="term" value="F:zinc ion binding"/>
    <property type="evidence" value="ECO:0007669"/>
    <property type="project" value="UniProtKB-KW"/>
</dbReference>